<dbReference type="Gene3D" id="1.25.40.90">
    <property type="match status" value="1"/>
</dbReference>
<evidence type="ECO:0000256" key="4">
    <source>
        <dbReference type="ARBA" id="ARBA00022448"/>
    </source>
</evidence>
<evidence type="ECO:0000313" key="12">
    <source>
        <dbReference type="Proteomes" id="UP000278807"/>
    </source>
</evidence>
<dbReference type="GO" id="GO:0035091">
    <property type="term" value="F:phosphatidylinositol binding"/>
    <property type="evidence" value="ECO:0007669"/>
    <property type="project" value="InterPro"/>
</dbReference>
<dbReference type="InterPro" id="IPR008942">
    <property type="entry name" value="ENTH_VHS"/>
</dbReference>
<evidence type="ECO:0000256" key="7">
    <source>
        <dbReference type="PROSITE-ProRule" id="PRU00192"/>
    </source>
</evidence>
<feature type="domain" description="VHS" evidence="10">
    <location>
        <begin position="8"/>
        <end position="122"/>
    </location>
</feature>
<evidence type="ECO:0000259" key="9">
    <source>
        <dbReference type="PROSITE" id="PS50002"/>
    </source>
</evidence>
<dbReference type="SUPFAM" id="SSF50044">
    <property type="entry name" value="SH3-domain"/>
    <property type="match status" value="1"/>
</dbReference>
<dbReference type="GO" id="GO:0043130">
    <property type="term" value="F:ubiquitin binding"/>
    <property type="evidence" value="ECO:0007669"/>
    <property type="project" value="InterPro"/>
</dbReference>
<dbReference type="InterPro" id="IPR036028">
    <property type="entry name" value="SH3-like_dom_sf"/>
</dbReference>
<dbReference type="AlphaFoldDB" id="A0A158QHZ3"/>
<sequence length="540" mass="59690">MEVAIEKCCDLKNLDDNWAEIIHVADTYALGQPKKCLKLITNKIFQQNPNVSMKAITLLDSCIKNAGNAFVREMSSKEFIQNFKKGYPKLQTKPRMRLIDLSKGWWKDYSSNPEISLLTGLYPWIQMEYPTHVLEYEASQNIESKMKNREKIRNLQAQEEEDLAKAIALSLSENEAKGAQSRNQPLAQQVQKPQASSSAYPSLQSTGNASSTTPIPNGNLNYGTARAQFDFEAAEDNEISFKEGDIITLVDISDQNWWKGRIRGTEGLFPAQFVIRESADTGKETKVPGAKKTDSSSSQKEAVKIDPELVENCLEMLGDADTTGVSRPDPEDLPVMEAKCKAMEPLIEAELESVYGRISEVDLLKQKLSEALAQYHELASGRGYATMPQQSQYAYLKPGIMPPTVYPPAMVYQPQPPPPPPPTQQPPTTAMYQPSPVPQSMMASGGMAQSSNGTSGIPSAQSAVYAYPPVQPVYPFPYDPNLPWQQQPPPGVPPMQTPLQQPPTAYGHPTYQQHAYSGTYHGHSQSNSSNPPPTESYNVS</sequence>
<dbReference type="OrthoDB" id="10068368at2759"/>
<dbReference type="Pfam" id="PF02809">
    <property type="entry name" value="UIM"/>
    <property type="match status" value="1"/>
</dbReference>
<dbReference type="Gene3D" id="1.20.5.1940">
    <property type="match status" value="1"/>
</dbReference>
<evidence type="ECO:0000259" key="10">
    <source>
        <dbReference type="PROSITE" id="PS50179"/>
    </source>
</evidence>
<accession>A0A158QHZ3</accession>
<dbReference type="InterPro" id="IPR002014">
    <property type="entry name" value="VHS_dom"/>
</dbReference>
<dbReference type="Pfam" id="PF00790">
    <property type="entry name" value="VHS"/>
    <property type="match status" value="1"/>
</dbReference>
<feature type="compositionally biased region" description="Pro residues" evidence="8">
    <location>
        <begin position="476"/>
        <end position="496"/>
    </location>
</feature>
<reference evidence="13" key="1">
    <citation type="submission" date="2016-04" db="UniProtKB">
        <authorList>
            <consortium name="WormBaseParasite"/>
        </authorList>
    </citation>
    <scope>IDENTIFICATION</scope>
</reference>
<dbReference type="PANTHER" id="PTHR45929">
    <property type="entry name" value="JAK PATHWAY SIGNAL TRANSDUCTION ADAPTOR MOLECULE"/>
    <property type="match status" value="1"/>
</dbReference>
<dbReference type="InterPro" id="IPR001452">
    <property type="entry name" value="SH3_domain"/>
</dbReference>
<reference evidence="11 12" key="2">
    <citation type="submission" date="2018-11" db="EMBL/GenBank/DDBJ databases">
        <authorList>
            <consortium name="Pathogen Informatics"/>
        </authorList>
    </citation>
    <scope>NUCLEOTIDE SEQUENCE [LARGE SCALE GENOMIC DNA]</scope>
</reference>
<dbReference type="EMBL" id="UZAE01012267">
    <property type="protein sequence ID" value="VDO04263.1"/>
    <property type="molecule type" value="Genomic_DNA"/>
</dbReference>
<feature type="compositionally biased region" description="Polar residues" evidence="8">
    <location>
        <begin position="180"/>
        <end position="219"/>
    </location>
</feature>
<name>A0A158QHZ3_RODNA</name>
<dbReference type="InterPro" id="IPR003903">
    <property type="entry name" value="UIM_dom"/>
</dbReference>
<feature type="compositionally biased region" description="Low complexity" evidence="8">
    <location>
        <begin position="426"/>
        <end position="451"/>
    </location>
</feature>
<keyword evidence="5" id="KW-0967">Endosome</keyword>
<evidence type="ECO:0000256" key="8">
    <source>
        <dbReference type="SAM" id="MobiDB-lite"/>
    </source>
</evidence>
<gene>
    <name evidence="11" type="ORF">HNAJ_LOCUS8341</name>
</gene>
<organism evidence="13">
    <name type="scientific">Rodentolepis nana</name>
    <name type="common">Dwarf tapeworm</name>
    <name type="synonym">Hymenolepis nana</name>
    <dbReference type="NCBI Taxonomy" id="102285"/>
    <lineage>
        <taxon>Eukaryota</taxon>
        <taxon>Metazoa</taxon>
        <taxon>Spiralia</taxon>
        <taxon>Lophotrochozoa</taxon>
        <taxon>Platyhelminthes</taxon>
        <taxon>Cestoda</taxon>
        <taxon>Eucestoda</taxon>
        <taxon>Cyclophyllidea</taxon>
        <taxon>Hymenolepididae</taxon>
        <taxon>Rodentolepis</taxon>
    </lineage>
</organism>
<keyword evidence="4" id="KW-0813">Transport</keyword>
<feature type="region of interest" description="Disordered" evidence="8">
    <location>
        <begin position="175"/>
        <end position="219"/>
    </location>
</feature>
<evidence type="ECO:0000256" key="3">
    <source>
        <dbReference type="ARBA" id="ARBA00022443"/>
    </source>
</evidence>
<dbReference type="PANTHER" id="PTHR45929:SF3">
    <property type="entry name" value="JAK PATHWAY SIGNAL TRANSDUCTION ADAPTOR MOLECULE"/>
    <property type="match status" value="1"/>
</dbReference>
<feature type="compositionally biased region" description="Pro residues" evidence="8">
    <location>
        <begin position="414"/>
        <end position="425"/>
    </location>
</feature>
<dbReference type="PROSITE" id="PS50330">
    <property type="entry name" value="UIM"/>
    <property type="match status" value="1"/>
</dbReference>
<dbReference type="Gene3D" id="2.30.30.40">
    <property type="entry name" value="SH3 Domains"/>
    <property type="match status" value="1"/>
</dbReference>
<protein>
    <submittedName>
        <fullName evidence="13">SH3 domain-containing protein</fullName>
    </submittedName>
</protein>
<dbReference type="SMART" id="SM00326">
    <property type="entry name" value="SH3"/>
    <property type="match status" value="1"/>
</dbReference>
<dbReference type="SUPFAM" id="SSF48464">
    <property type="entry name" value="ENTH/VHS domain"/>
    <property type="match status" value="1"/>
</dbReference>
<dbReference type="STRING" id="102285.A0A158QHZ3"/>
<evidence type="ECO:0000256" key="1">
    <source>
        <dbReference type="ARBA" id="ARBA00004177"/>
    </source>
</evidence>
<evidence type="ECO:0000256" key="2">
    <source>
        <dbReference type="ARBA" id="ARBA00009666"/>
    </source>
</evidence>
<evidence type="ECO:0000313" key="11">
    <source>
        <dbReference type="EMBL" id="VDO04263.1"/>
    </source>
</evidence>
<dbReference type="PROSITE" id="PS50002">
    <property type="entry name" value="SH3"/>
    <property type="match status" value="1"/>
</dbReference>
<dbReference type="SMART" id="SM00288">
    <property type="entry name" value="VHS"/>
    <property type="match status" value="1"/>
</dbReference>
<dbReference type="GO" id="GO:0033565">
    <property type="term" value="C:ESCRT-0 complex"/>
    <property type="evidence" value="ECO:0007669"/>
    <property type="project" value="TreeGrafter"/>
</dbReference>
<keyword evidence="3 7" id="KW-0728">SH3 domain</keyword>
<keyword evidence="6" id="KW-0653">Protein transport</keyword>
<dbReference type="Proteomes" id="UP000278807">
    <property type="component" value="Unassembled WGS sequence"/>
</dbReference>
<dbReference type="Pfam" id="PF00018">
    <property type="entry name" value="SH3_1"/>
    <property type="match status" value="1"/>
</dbReference>
<dbReference type="InterPro" id="IPR050670">
    <property type="entry name" value="STAM"/>
</dbReference>
<dbReference type="PRINTS" id="PR00499">
    <property type="entry name" value="P67PHOX"/>
</dbReference>
<keyword evidence="12" id="KW-1185">Reference proteome</keyword>
<comment type="similarity">
    <text evidence="2">Belongs to the STAM family.</text>
</comment>
<dbReference type="PRINTS" id="PR00452">
    <property type="entry name" value="SH3DOMAIN"/>
</dbReference>
<evidence type="ECO:0000256" key="6">
    <source>
        <dbReference type="ARBA" id="ARBA00022927"/>
    </source>
</evidence>
<feature type="region of interest" description="Disordered" evidence="8">
    <location>
        <begin position="280"/>
        <end position="303"/>
    </location>
</feature>
<feature type="region of interest" description="Disordered" evidence="8">
    <location>
        <begin position="476"/>
        <end position="540"/>
    </location>
</feature>
<dbReference type="WBParaSite" id="HNAJ_0000834501-mRNA-1">
    <property type="protein sequence ID" value="HNAJ_0000834501-mRNA-1"/>
    <property type="gene ID" value="HNAJ_0000834501"/>
</dbReference>
<evidence type="ECO:0000256" key="5">
    <source>
        <dbReference type="ARBA" id="ARBA00022753"/>
    </source>
</evidence>
<evidence type="ECO:0000313" key="13">
    <source>
        <dbReference type="WBParaSite" id="HNAJ_0000834501-mRNA-1"/>
    </source>
</evidence>
<proteinExistence type="inferred from homology"/>
<feature type="compositionally biased region" description="Basic and acidic residues" evidence="8">
    <location>
        <begin position="280"/>
        <end position="294"/>
    </location>
</feature>
<feature type="domain" description="SH3" evidence="9">
    <location>
        <begin position="220"/>
        <end position="279"/>
    </location>
</feature>
<dbReference type="GO" id="GO:0043328">
    <property type="term" value="P:protein transport to vacuole involved in ubiquitin-dependent protein catabolic process via the multivesicular body sorting pathway"/>
    <property type="evidence" value="ECO:0007669"/>
    <property type="project" value="TreeGrafter"/>
</dbReference>
<comment type="subcellular location">
    <subcellularLocation>
        <location evidence="1">Endosome</location>
    </subcellularLocation>
</comment>
<feature type="region of interest" description="Disordered" evidence="8">
    <location>
        <begin position="412"/>
        <end position="460"/>
    </location>
</feature>
<feature type="compositionally biased region" description="Polar residues" evidence="8">
    <location>
        <begin position="510"/>
        <end position="540"/>
    </location>
</feature>
<dbReference type="PROSITE" id="PS50179">
    <property type="entry name" value="VHS"/>
    <property type="match status" value="1"/>
</dbReference>
<dbReference type="SMART" id="SM00726">
    <property type="entry name" value="UIM"/>
    <property type="match status" value="1"/>
</dbReference>